<keyword evidence="3" id="KW-0472">Membrane</keyword>
<dbReference type="InterPro" id="IPR032466">
    <property type="entry name" value="Metal_Hydrolase"/>
</dbReference>
<feature type="transmembrane region" description="Helical" evidence="3">
    <location>
        <begin position="779"/>
        <end position="802"/>
    </location>
</feature>
<dbReference type="Pfam" id="PF01979">
    <property type="entry name" value="Amidohydro_1"/>
    <property type="match status" value="1"/>
</dbReference>
<dbReference type="PANTHER" id="PTHR43794">
    <property type="entry name" value="AMINOHYDROLASE SSNA-RELATED"/>
    <property type="match status" value="1"/>
</dbReference>
<evidence type="ECO:0000256" key="1">
    <source>
        <dbReference type="ARBA" id="ARBA00022801"/>
    </source>
</evidence>
<dbReference type="SUPFAM" id="SSF51338">
    <property type="entry name" value="Composite domain of metallo-dependent hydrolases"/>
    <property type="match status" value="1"/>
</dbReference>
<dbReference type="PROSITE" id="PS51841">
    <property type="entry name" value="LTD"/>
    <property type="match status" value="1"/>
</dbReference>
<dbReference type="SUPFAM" id="SSF74853">
    <property type="entry name" value="Lamin A/C globular tail domain"/>
    <property type="match status" value="1"/>
</dbReference>
<dbReference type="GO" id="GO:0016810">
    <property type="term" value="F:hydrolase activity, acting on carbon-nitrogen (but not peptide) bonds"/>
    <property type="evidence" value="ECO:0007669"/>
    <property type="project" value="InterPro"/>
</dbReference>
<accession>A0A075HW32</accession>
<evidence type="ECO:0000256" key="3">
    <source>
        <dbReference type="SAM" id="Phobius"/>
    </source>
</evidence>
<dbReference type="SUPFAM" id="SSF51556">
    <property type="entry name" value="Metallo-dependent hydrolases"/>
    <property type="match status" value="1"/>
</dbReference>
<dbReference type="PANTHER" id="PTHR43794:SF11">
    <property type="entry name" value="AMIDOHYDROLASE-RELATED DOMAIN-CONTAINING PROTEIN"/>
    <property type="match status" value="1"/>
</dbReference>
<evidence type="ECO:0000256" key="2">
    <source>
        <dbReference type="SAM" id="MobiDB-lite"/>
    </source>
</evidence>
<dbReference type="InterPro" id="IPR036415">
    <property type="entry name" value="Lamin_tail_dom_sf"/>
</dbReference>
<keyword evidence="1 5" id="KW-0378">Hydrolase</keyword>
<feature type="region of interest" description="Disordered" evidence="2">
    <location>
        <begin position="695"/>
        <end position="720"/>
    </location>
</feature>
<proteinExistence type="predicted"/>
<dbReference type="AlphaFoldDB" id="A0A075HW32"/>
<evidence type="ECO:0000259" key="4">
    <source>
        <dbReference type="PROSITE" id="PS51841"/>
    </source>
</evidence>
<protein>
    <submittedName>
        <fullName evidence="5">Cytosine deaminase and related metal-dependent hydrolase protein</fullName>
    </submittedName>
</protein>
<dbReference type="InterPro" id="IPR001322">
    <property type="entry name" value="Lamin_tail_dom"/>
</dbReference>
<keyword evidence="3" id="KW-0812">Transmembrane</keyword>
<dbReference type="Pfam" id="PF00932">
    <property type="entry name" value="LTD"/>
    <property type="match status" value="1"/>
</dbReference>
<dbReference type="InterPro" id="IPR011059">
    <property type="entry name" value="Metal-dep_hydrolase_composite"/>
</dbReference>
<keyword evidence="3" id="KW-1133">Transmembrane helix</keyword>
<dbReference type="Gene3D" id="2.30.40.10">
    <property type="entry name" value="Urease, subunit C, domain 1"/>
    <property type="match status" value="1"/>
</dbReference>
<dbReference type="EMBL" id="KF901147">
    <property type="protein sequence ID" value="AIF19785.1"/>
    <property type="molecule type" value="Genomic_DNA"/>
</dbReference>
<evidence type="ECO:0000313" key="5">
    <source>
        <dbReference type="EMBL" id="AIF19785.1"/>
    </source>
</evidence>
<dbReference type="InterPro" id="IPR050287">
    <property type="entry name" value="MTA/SAH_deaminase"/>
</dbReference>
<organism evidence="5">
    <name type="scientific">uncultured marine group II/III euryarchaeote KM3_87_G01</name>
    <dbReference type="NCBI Taxonomy" id="1456533"/>
    <lineage>
        <taxon>Archaea</taxon>
        <taxon>Methanobacteriati</taxon>
        <taxon>Methanobacteriota</taxon>
        <taxon>environmental samples</taxon>
    </lineage>
</organism>
<dbReference type="Gene3D" id="3.20.20.140">
    <property type="entry name" value="Metal-dependent hydrolases"/>
    <property type="match status" value="1"/>
</dbReference>
<dbReference type="InterPro" id="IPR006680">
    <property type="entry name" value="Amidohydro-rel"/>
</dbReference>
<feature type="domain" description="LTD" evidence="4">
    <location>
        <begin position="10"/>
        <end position="183"/>
    </location>
</feature>
<sequence>MLAGLTPLSPSSVAHVSEDAAHDHIIITEVLVSPSGEDYNGTDWNGDGKFSSLDQFIELWNPTDETVNIGGWWLDDDPNGGSPPCSIGWNTNITPDERIVFYRDKTGIEFSYFDGDTIQLSNQYDVVMDSFSFPELDSDYDVSYGRFSDGSWGKVGSPTPGLANDQEWPQGTQRQGSCYTPRDHMHEGSYVLTGRVVTMTSEQGVLNDGHIYIVDGTIVAVWSGPTPSHLNLEGVPVYETEGTIFPGLLDLHNHYHYNYLPLWDYTPENGQFYTNRYQWKDNSNYKPEVSWPKVFMLEGGRWGLSDEAVKYAEVKSIVGGTTAIQGGPSSSDDSWDSILARNIEHYNFGEHNMRTCAVCDAAYDPDYDGSHLIEDHEDGSLDGWFVHVAEGVDGSSLNEFQLLKDQGLLFRETVLIHGVPLRESEFADMAAVDATLVWSPMSNMLLYGDTAHPNLAKDAGVRITLAPDWGPSGAKNPLHELKIADWWNQNKMSGTFSDYELVQMVTSNPADAIKWDNYVGRIQIGLEADFLVVDNIAEDPYRTMIEAIDPDIRLVTVGGLAVFGDVDMMQAINGQDYEVVNGDGFQKAVDITYDSMEDGARTFSSLEETLAKAMRYDRQEMFDEWGKNTRTWEEFNSWLDQSYSTLDEIPLDPIFTYGDDRYFDVLNRSTPFNSKGTIDLYTRYYDVEFDANGNRSETFIPPDTDPVTPDPPDNNNGGDVGVPQCNDGDTKLTDEGCNTCVCVEEQWACTEMVCVQDDTGFTDPESSLFEALLDPTSPLYWIMMFVALSVILGSGASLWMLVRKR</sequence>
<name>A0A075HW32_9EURY</name>
<reference evidence="5" key="1">
    <citation type="journal article" date="2014" name="Genome Biol. Evol.">
        <title>Pangenome evidence for extensive interdomain horizontal transfer affecting lineage core and shell genes in uncultured planktonic thaumarchaeota and euryarchaeota.</title>
        <authorList>
            <person name="Deschamps P."/>
            <person name="Zivanovic Y."/>
            <person name="Moreira D."/>
            <person name="Rodriguez-Valera F."/>
            <person name="Lopez-Garcia P."/>
        </authorList>
    </citation>
    <scope>NUCLEOTIDE SEQUENCE</scope>
</reference>
<feature type="compositionally biased region" description="Low complexity" evidence="2">
    <location>
        <begin position="701"/>
        <end position="720"/>
    </location>
</feature>